<dbReference type="EMBL" id="BRVS01000018">
    <property type="protein sequence ID" value="GLB68458.1"/>
    <property type="molecule type" value="Genomic_DNA"/>
</dbReference>
<organism evidence="1 2">
    <name type="scientific">Arthrobacter mangrovi</name>
    <dbReference type="NCBI Taxonomy" id="2966350"/>
    <lineage>
        <taxon>Bacteria</taxon>
        <taxon>Bacillati</taxon>
        <taxon>Actinomycetota</taxon>
        <taxon>Actinomycetes</taxon>
        <taxon>Micrococcales</taxon>
        <taxon>Micrococcaceae</taxon>
        <taxon>Arthrobacter</taxon>
    </lineage>
</organism>
<evidence type="ECO:0008006" key="3">
    <source>
        <dbReference type="Google" id="ProtNLM"/>
    </source>
</evidence>
<name>A0ABQ5MX06_9MICC</name>
<protein>
    <recommendedName>
        <fullName evidence="3">DUF2383 domain-containing protein</fullName>
    </recommendedName>
</protein>
<evidence type="ECO:0000313" key="1">
    <source>
        <dbReference type="EMBL" id="GLB68458.1"/>
    </source>
</evidence>
<evidence type="ECO:0000313" key="2">
    <source>
        <dbReference type="Proteomes" id="UP001209654"/>
    </source>
</evidence>
<reference evidence="1 2" key="1">
    <citation type="journal article" date="2023" name="Int. J. Syst. Evol. Microbiol.">
        <title>Arthrobacter mangrovi sp. nov., an actinobacterium isolated from the rhizosphere of a mangrove.</title>
        <authorList>
            <person name="Hamada M."/>
            <person name="Saitou S."/>
            <person name="Enomoto N."/>
            <person name="Nanri K."/>
            <person name="Hidaka K."/>
            <person name="Miura T."/>
            <person name="Tamura T."/>
        </authorList>
    </citation>
    <scope>NUCLEOTIDE SEQUENCE [LARGE SCALE GENOMIC DNA]</scope>
    <source>
        <strain evidence="1 2">NBRC 112813</strain>
    </source>
</reference>
<dbReference type="Proteomes" id="UP001209654">
    <property type="component" value="Unassembled WGS sequence"/>
</dbReference>
<keyword evidence="2" id="KW-1185">Reference proteome</keyword>
<comment type="caution">
    <text evidence="1">The sequence shown here is derived from an EMBL/GenBank/DDBJ whole genome shotgun (WGS) entry which is preliminary data.</text>
</comment>
<sequence>MTYSSSTGEKLNQHDLAAYLDAHLLGAKAGIRFFDSAVGSLEGTGQEDRLRHIKDEVVSARRELKVLFNRCGYRRSVAKRVSGLLGALAGKLNPLNPLRTRGHAGAQLELETLQSMLRGQECLWRTLQLLAEHEPRLDRERFAQLEKQVQRQLSTVAEIMDETAEARFLQ</sequence>
<accession>A0ABQ5MX06</accession>
<proteinExistence type="predicted"/>
<dbReference type="RefSeq" id="WP_264796553.1">
    <property type="nucleotide sequence ID" value="NZ_BRVS01000018.1"/>
</dbReference>
<gene>
    <name evidence="1" type="ORF">AHIS1636_29000</name>
</gene>